<proteinExistence type="predicted"/>
<dbReference type="InterPro" id="IPR004216">
    <property type="entry name" value="Fuc/Ara_isomerase_C"/>
</dbReference>
<reference evidence="3 4" key="1">
    <citation type="journal article" date="2014" name="BMC Genomics">
        <title>Comparison of environmental and isolate Sulfobacillus genomes reveals diverse carbon, sulfur, nitrogen, and hydrogen metabolisms.</title>
        <authorList>
            <person name="Justice N.B."/>
            <person name="Norman A."/>
            <person name="Brown C.T."/>
            <person name="Singh A."/>
            <person name="Thomas B.C."/>
            <person name="Banfield J.F."/>
        </authorList>
    </citation>
    <scope>NUCLEOTIDE SEQUENCE [LARGE SCALE GENOMIC DNA]</scope>
    <source>
        <strain evidence="3">AMDSBA1</strain>
    </source>
</reference>
<evidence type="ECO:0000313" key="3">
    <source>
        <dbReference type="EMBL" id="PSR21193.1"/>
    </source>
</evidence>
<dbReference type="PANTHER" id="PTHR36120">
    <property type="entry name" value="FUCOSE ISOMERASE"/>
    <property type="match status" value="1"/>
</dbReference>
<dbReference type="InterPro" id="IPR009015">
    <property type="entry name" value="Fucose_isomerase_N/cen_sf"/>
</dbReference>
<evidence type="ECO:0008006" key="5">
    <source>
        <dbReference type="Google" id="ProtNLM"/>
    </source>
</evidence>
<evidence type="ECO:0000256" key="2">
    <source>
        <dbReference type="ARBA" id="ARBA00023277"/>
    </source>
</evidence>
<protein>
    <recommendedName>
        <fullName evidence="5">Fucose isomerase</fullName>
    </recommendedName>
</protein>
<evidence type="ECO:0000313" key="4">
    <source>
        <dbReference type="Proteomes" id="UP000242699"/>
    </source>
</evidence>
<dbReference type="GO" id="GO:0005737">
    <property type="term" value="C:cytoplasm"/>
    <property type="evidence" value="ECO:0007669"/>
    <property type="project" value="InterPro"/>
</dbReference>
<dbReference type="Proteomes" id="UP000242699">
    <property type="component" value="Unassembled WGS sequence"/>
</dbReference>
<accession>A0A2T2WG37</accession>
<organism evidence="3 4">
    <name type="scientific">Sulfobacillus benefaciens</name>
    <dbReference type="NCBI Taxonomy" id="453960"/>
    <lineage>
        <taxon>Bacteria</taxon>
        <taxon>Bacillati</taxon>
        <taxon>Bacillota</taxon>
        <taxon>Clostridia</taxon>
        <taxon>Eubacteriales</taxon>
        <taxon>Clostridiales Family XVII. Incertae Sedis</taxon>
        <taxon>Sulfobacillus</taxon>
    </lineage>
</organism>
<name>A0A2T2WG37_9FIRM</name>
<sequence>MNIWVIGASRPQFDAATATAVVKSVAHAVVDSGHVLPHEPLMLSEWDIAESLTPELKAMIHTADVVVVVIATFVGADMVIKILDGVSDKAILWALPEPSIGVGRLQLNSLCGALMTHNALQGLSRDVPVIYGNPAARETQEEFVRHIRVASTIRVLQGTTLGIVGQRPPGYYPSDFDELQLQRVFGVQIRRFALSEAFRYATATSQNMVDHEVSLASEQLENMDQVPAKQLTQSVRAEQGLQALVLEHHLTSVCVECWPQYMTEYGGAVCWAHSQLIDKGIMAGCEADVHGTLSMILCQTLSGVSPFFGDLVHVTENDRLVFWHCGAAPLSLAGEKPRASIHPNRRVGLTVDFALKPGPVTVVRLHRTSTGGYLLMAIPGEAQNDPLYFSGNSVGVKPTSGARKVLAQLLEDGAEHHFAVGYNVFAEDIELVGQRLKIPVKVY</sequence>
<keyword evidence="2" id="KW-0119">Carbohydrate metabolism</keyword>
<evidence type="ECO:0000256" key="1">
    <source>
        <dbReference type="ARBA" id="ARBA00023235"/>
    </source>
</evidence>
<dbReference type="EMBL" id="PXYT01000141">
    <property type="protein sequence ID" value="PSR21193.1"/>
    <property type="molecule type" value="Genomic_DNA"/>
</dbReference>
<gene>
    <name evidence="3" type="ORF">C7B43_21435</name>
</gene>
<dbReference type="AlphaFoldDB" id="A0A2T2WG37"/>
<keyword evidence="1" id="KW-0413">Isomerase</keyword>
<dbReference type="GO" id="GO:0016861">
    <property type="term" value="F:intramolecular oxidoreductase activity, interconverting aldoses and ketoses"/>
    <property type="evidence" value="ECO:0007669"/>
    <property type="project" value="InterPro"/>
</dbReference>
<dbReference type="SUPFAM" id="SSF53743">
    <property type="entry name" value="FucI/AraA N-terminal and middle domains"/>
    <property type="match status" value="1"/>
</dbReference>
<dbReference type="PANTHER" id="PTHR36120:SF1">
    <property type="entry name" value="L-FUCOSE ISOMERASE C-TERMINAL DOMAIN-CONTAINING PROTEIN"/>
    <property type="match status" value="1"/>
</dbReference>
<dbReference type="SUPFAM" id="SSF50443">
    <property type="entry name" value="FucI/AraA C-terminal domain-like"/>
    <property type="match status" value="1"/>
</dbReference>
<dbReference type="GO" id="GO:0005996">
    <property type="term" value="P:monosaccharide metabolic process"/>
    <property type="evidence" value="ECO:0007669"/>
    <property type="project" value="InterPro"/>
</dbReference>
<comment type="caution">
    <text evidence="3">The sequence shown here is derived from an EMBL/GenBank/DDBJ whole genome shotgun (WGS) entry which is preliminary data.</text>
</comment>